<dbReference type="EMBL" id="BAAAQD010000013">
    <property type="protein sequence ID" value="GAA1536333.1"/>
    <property type="molecule type" value="Genomic_DNA"/>
</dbReference>
<protein>
    <submittedName>
        <fullName evidence="1">Uncharacterized protein</fullName>
    </submittedName>
</protein>
<evidence type="ECO:0000313" key="1">
    <source>
        <dbReference type="EMBL" id="GAA1536333.1"/>
    </source>
</evidence>
<accession>A0ABN2BAC4</accession>
<comment type="caution">
    <text evidence="1">The sequence shown here is derived from an EMBL/GenBank/DDBJ whole genome shotgun (WGS) entry which is preliminary data.</text>
</comment>
<sequence length="110" mass="11897">MDPERDGEAFAACRREVAAGAVIRVWDGGTPASTLAAIYVRRLRLIQQRGTPEVGFAEAVQALRACGDELVRIGAVDVQHPSYHFQLFLSLSATVVIGCLGVDQGWKTLE</sequence>
<gene>
    <name evidence="1" type="ORF">GCM10009827_063540</name>
</gene>
<evidence type="ECO:0000313" key="2">
    <source>
        <dbReference type="Proteomes" id="UP001501470"/>
    </source>
</evidence>
<keyword evidence="2" id="KW-1185">Reference proteome</keyword>
<dbReference type="Proteomes" id="UP001501470">
    <property type="component" value="Unassembled WGS sequence"/>
</dbReference>
<reference evidence="1 2" key="1">
    <citation type="journal article" date="2019" name="Int. J. Syst. Evol. Microbiol.">
        <title>The Global Catalogue of Microorganisms (GCM) 10K type strain sequencing project: providing services to taxonomists for standard genome sequencing and annotation.</title>
        <authorList>
            <consortium name="The Broad Institute Genomics Platform"/>
            <consortium name="The Broad Institute Genome Sequencing Center for Infectious Disease"/>
            <person name="Wu L."/>
            <person name="Ma J."/>
        </authorList>
    </citation>
    <scope>NUCLEOTIDE SEQUENCE [LARGE SCALE GENOMIC DNA]</scope>
    <source>
        <strain evidence="1 2">JCM 15933</strain>
    </source>
</reference>
<proteinExistence type="predicted"/>
<name>A0ABN2BAC4_9ACTN</name>
<organism evidence="1 2">
    <name type="scientific">Dactylosporangium maewongense</name>
    <dbReference type="NCBI Taxonomy" id="634393"/>
    <lineage>
        <taxon>Bacteria</taxon>
        <taxon>Bacillati</taxon>
        <taxon>Actinomycetota</taxon>
        <taxon>Actinomycetes</taxon>
        <taxon>Micromonosporales</taxon>
        <taxon>Micromonosporaceae</taxon>
        <taxon>Dactylosporangium</taxon>
    </lineage>
</organism>